<feature type="transmembrane region" description="Helical" evidence="1">
    <location>
        <begin position="7"/>
        <end position="30"/>
    </location>
</feature>
<evidence type="ECO:0000256" key="1">
    <source>
        <dbReference type="SAM" id="Phobius"/>
    </source>
</evidence>
<dbReference type="EMBL" id="LGUC01000001">
    <property type="protein sequence ID" value="KPN31839.1"/>
    <property type="molecule type" value="Genomic_DNA"/>
</dbReference>
<proteinExistence type="predicted"/>
<dbReference type="Proteomes" id="UP000050535">
    <property type="component" value="Unassembled WGS sequence"/>
</dbReference>
<keyword evidence="1" id="KW-1133">Transmembrane helix</keyword>
<keyword evidence="1" id="KW-0812">Transmembrane</keyword>
<dbReference type="OrthoDB" id="313553at2157"/>
<comment type="caution">
    <text evidence="2">The sequence shown here is derived from an EMBL/GenBank/DDBJ whole genome shotgun (WGS) entry which is preliminary data.</text>
</comment>
<protein>
    <submittedName>
        <fullName evidence="2">Uncharacterized protein</fullName>
    </submittedName>
</protein>
<dbReference type="STRING" id="699431.SY89_02594"/>
<organism evidence="2 3">
    <name type="scientific">Halolamina pelagica</name>
    <dbReference type="NCBI Taxonomy" id="699431"/>
    <lineage>
        <taxon>Archaea</taxon>
        <taxon>Methanobacteriati</taxon>
        <taxon>Methanobacteriota</taxon>
        <taxon>Stenosarchaea group</taxon>
        <taxon>Halobacteria</taxon>
        <taxon>Halobacteriales</taxon>
        <taxon>Haloferacaceae</taxon>
    </lineage>
</organism>
<feature type="transmembrane region" description="Helical" evidence="1">
    <location>
        <begin position="36"/>
        <end position="56"/>
    </location>
</feature>
<keyword evidence="3" id="KW-1185">Reference proteome</keyword>
<reference evidence="3" key="1">
    <citation type="submission" date="2013-11" db="EMBL/GenBank/DDBJ databases">
        <authorList>
            <person name="Hoang H.T."/>
            <person name="Killian M.L."/>
            <person name="Madson D.M."/>
            <person name="Arruda P.H.E."/>
            <person name="Sun D."/>
            <person name="Schwartz K.J."/>
            <person name="Yoon K."/>
        </authorList>
    </citation>
    <scope>NUCLEOTIDE SEQUENCE [LARGE SCALE GENOMIC DNA]</scope>
    <source>
        <strain evidence="3">CDK2</strain>
    </source>
</reference>
<keyword evidence="1" id="KW-0472">Membrane</keyword>
<evidence type="ECO:0000313" key="3">
    <source>
        <dbReference type="Proteomes" id="UP000050535"/>
    </source>
</evidence>
<gene>
    <name evidence="2" type="ORF">SY89_02594</name>
</gene>
<name>A0A0P7HXK6_9EURY</name>
<dbReference type="RefSeq" id="WP_054584300.1">
    <property type="nucleotide sequence ID" value="NZ_LGUC01000001.1"/>
</dbReference>
<dbReference type="AlphaFoldDB" id="A0A0P7HXK6"/>
<accession>A0A0P7HXK6</accession>
<evidence type="ECO:0000313" key="2">
    <source>
        <dbReference type="EMBL" id="KPN31839.1"/>
    </source>
</evidence>
<sequence>MLDSRALGLLASGVISALALGGLATFVRLLPGSPTMAASGATFALCVVAVVVGVAAGTGDRPTETAYWS</sequence>